<proteinExistence type="predicted"/>
<name>A0A397U4N2_9GLOM</name>
<accession>A0A397U4N2</accession>
<gene>
    <name evidence="1" type="ORF">C2G38_2220464</name>
</gene>
<evidence type="ECO:0000313" key="2">
    <source>
        <dbReference type="Proteomes" id="UP000266673"/>
    </source>
</evidence>
<comment type="caution">
    <text evidence="1">The sequence shown here is derived from an EMBL/GenBank/DDBJ whole genome shotgun (WGS) entry which is preliminary data.</text>
</comment>
<keyword evidence="2" id="KW-1185">Reference proteome</keyword>
<dbReference type="Proteomes" id="UP000266673">
    <property type="component" value="Unassembled WGS sequence"/>
</dbReference>
<evidence type="ECO:0000313" key="1">
    <source>
        <dbReference type="EMBL" id="RIB05154.1"/>
    </source>
</evidence>
<dbReference type="AlphaFoldDB" id="A0A397U4N2"/>
<organism evidence="1 2">
    <name type="scientific">Gigaspora rosea</name>
    <dbReference type="NCBI Taxonomy" id="44941"/>
    <lineage>
        <taxon>Eukaryota</taxon>
        <taxon>Fungi</taxon>
        <taxon>Fungi incertae sedis</taxon>
        <taxon>Mucoromycota</taxon>
        <taxon>Glomeromycotina</taxon>
        <taxon>Glomeromycetes</taxon>
        <taxon>Diversisporales</taxon>
        <taxon>Gigasporaceae</taxon>
        <taxon>Gigaspora</taxon>
    </lineage>
</organism>
<dbReference type="EMBL" id="QKWP01002040">
    <property type="protein sequence ID" value="RIB05154.1"/>
    <property type="molecule type" value="Genomic_DNA"/>
</dbReference>
<protein>
    <submittedName>
        <fullName evidence="1">Uncharacterized protein</fullName>
    </submittedName>
</protein>
<reference evidence="1 2" key="1">
    <citation type="submission" date="2018-06" db="EMBL/GenBank/DDBJ databases">
        <title>Comparative genomics reveals the genomic features of Rhizophagus irregularis, R. cerebriforme, R. diaphanum and Gigaspora rosea, and their symbiotic lifestyle signature.</title>
        <authorList>
            <person name="Morin E."/>
            <person name="San Clemente H."/>
            <person name="Chen E.C.H."/>
            <person name="De La Providencia I."/>
            <person name="Hainaut M."/>
            <person name="Kuo A."/>
            <person name="Kohler A."/>
            <person name="Murat C."/>
            <person name="Tang N."/>
            <person name="Roy S."/>
            <person name="Loubradou J."/>
            <person name="Henrissat B."/>
            <person name="Grigoriev I.V."/>
            <person name="Corradi N."/>
            <person name="Roux C."/>
            <person name="Martin F.M."/>
        </authorList>
    </citation>
    <scope>NUCLEOTIDE SEQUENCE [LARGE SCALE GENOMIC DNA]</scope>
    <source>
        <strain evidence="1 2">DAOM 194757</strain>
    </source>
</reference>
<sequence length="95" mass="11197">MTSDSTEVEQIRNLLQQKELEIKTKKAKNIYFKGFLLYSNTVYYYIMSLFEDKENLSFSNDSNNLHVIVENLSLLSNNLVEKDLLKKVEEITKKK</sequence>